<keyword evidence="1" id="KW-0489">Methyltransferase</keyword>
<comment type="caution">
    <text evidence="4">The sequence shown here is derived from an EMBL/GenBank/DDBJ whole genome shotgun (WGS) entry which is preliminary data.</text>
</comment>
<dbReference type="EMBL" id="LAZR01027388">
    <property type="protein sequence ID" value="KKL65881.1"/>
    <property type="molecule type" value="Genomic_DNA"/>
</dbReference>
<proteinExistence type="predicted"/>
<gene>
    <name evidence="4" type="ORF">LCGC14_2150570</name>
</gene>
<dbReference type="GO" id="GO:0032259">
    <property type="term" value="P:methylation"/>
    <property type="evidence" value="ECO:0007669"/>
    <property type="project" value="UniProtKB-KW"/>
</dbReference>
<dbReference type="GO" id="GO:0003677">
    <property type="term" value="F:DNA binding"/>
    <property type="evidence" value="ECO:0007669"/>
    <property type="project" value="InterPro"/>
</dbReference>
<name>A0A0F9EHZ0_9ZZZZ</name>
<sequence>MKPYYEADGVTIYHGDALEVASELSDATVDVVFTDPSYSSVARNAAQMRSRGSMRRAEGKYGRDRWIGSDNLTSHGFQMLMRLLAVECLRLTVKDGHYFSFIDWRQYPVLAGTVESAGWTIRSLLVWDKGSFGMGNGFRQQAEFCLHASHGVADNFLRHDIGTVVRLPRPAADLHPTQKPEAFVSLALS</sequence>
<evidence type="ECO:0000256" key="2">
    <source>
        <dbReference type="ARBA" id="ARBA00022679"/>
    </source>
</evidence>
<evidence type="ECO:0000256" key="1">
    <source>
        <dbReference type="ARBA" id="ARBA00022603"/>
    </source>
</evidence>
<dbReference type="GO" id="GO:0008170">
    <property type="term" value="F:N-methyltransferase activity"/>
    <property type="evidence" value="ECO:0007669"/>
    <property type="project" value="InterPro"/>
</dbReference>
<accession>A0A0F9EHZ0</accession>
<reference evidence="4" key="1">
    <citation type="journal article" date="2015" name="Nature">
        <title>Complex archaea that bridge the gap between prokaryotes and eukaryotes.</title>
        <authorList>
            <person name="Spang A."/>
            <person name="Saw J.H."/>
            <person name="Jorgensen S.L."/>
            <person name="Zaremba-Niedzwiedzka K."/>
            <person name="Martijn J."/>
            <person name="Lind A.E."/>
            <person name="van Eijk R."/>
            <person name="Schleper C."/>
            <person name="Guy L."/>
            <person name="Ettema T.J."/>
        </authorList>
    </citation>
    <scope>NUCLEOTIDE SEQUENCE</scope>
</reference>
<dbReference type="InterPro" id="IPR029063">
    <property type="entry name" value="SAM-dependent_MTases_sf"/>
</dbReference>
<organism evidence="4">
    <name type="scientific">marine sediment metagenome</name>
    <dbReference type="NCBI Taxonomy" id="412755"/>
    <lineage>
        <taxon>unclassified sequences</taxon>
        <taxon>metagenomes</taxon>
        <taxon>ecological metagenomes</taxon>
    </lineage>
</organism>
<feature type="non-terminal residue" evidence="4">
    <location>
        <position position="189"/>
    </location>
</feature>
<dbReference type="Pfam" id="PF01555">
    <property type="entry name" value="N6_N4_Mtase"/>
    <property type="match status" value="1"/>
</dbReference>
<feature type="domain" description="DNA methylase N-4/N-6" evidence="3">
    <location>
        <begin position="29"/>
        <end position="150"/>
    </location>
</feature>
<keyword evidence="2" id="KW-0808">Transferase</keyword>
<evidence type="ECO:0000259" key="3">
    <source>
        <dbReference type="Pfam" id="PF01555"/>
    </source>
</evidence>
<evidence type="ECO:0000313" key="4">
    <source>
        <dbReference type="EMBL" id="KKL65881.1"/>
    </source>
</evidence>
<dbReference type="Gene3D" id="3.40.50.150">
    <property type="entry name" value="Vaccinia Virus protein VP39"/>
    <property type="match status" value="1"/>
</dbReference>
<dbReference type="InterPro" id="IPR002941">
    <property type="entry name" value="DNA_methylase_N4/N6"/>
</dbReference>
<dbReference type="SUPFAM" id="SSF53335">
    <property type="entry name" value="S-adenosyl-L-methionine-dependent methyltransferases"/>
    <property type="match status" value="1"/>
</dbReference>
<dbReference type="AlphaFoldDB" id="A0A0F9EHZ0"/>
<protein>
    <recommendedName>
        <fullName evidence="3">DNA methylase N-4/N-6 domain-containing protein</fullName>
    </recommendedName>
</protein>